<accession>A0A975IZF7</accession>
<dbReference type="GO" id="GO:0005886">
    <property type="term" value="C:plasma membrane"/>
    <property type="evidence" value="ECO:0007669"/>
    <property type="project" value="UniProtKB-SubCell"/>
</dbReference>
<evidence type="ECO:0000256" key="2">
    <source>
        <dbReference type="ARBA" id="ARBA00006742"/>
    </source>
</evidence>
<comment type="similarity">
    <text evidence="2">Belongs to the YajC family.</text>
</comment>
<evidence type="ECO:0000256" key="10">
    <source>
        <dbReference type="ARBA" id="ARBA00023136"/>
    </source>
</evidence>
<evidence type="ECO:0000256" key="8">
    <source>
        <dbReference type="ARBA" id="ARBA00022989"/>
    </source>
</evidence>
<dbReference type="AlphaFoldDB" id="A0A975IZF7"/>
<dbReference type="PANTHER" id="PTHR33909">
    <property type="entry name" value="SEC TRANSLOCON ACCESSORY COMPLEX SUBUNIT YAJC"/>
    <property type="match status" value="1"/>
</dbReference>
<keyword evidence="13" id="KW-1185">Reference proteome</keyword>
<evidence type="ECO:0000313" key="13">
    <source>
        <dbReference type="Proteomes" id="UP000676169"/>
    </source>
</evidence>
<keyword evidence="6 11" id="KW-0812">Transmembrane</keyword>
<reference evidence="12" key="1">
    <citation type="submission" date="2021-04" db="EMBL/GenBank/DDBJ databases">
        <title>Luteolibacter sp. 32A isolated from the skin of an Anderson's salamander (Ambystoma andersonii).</title>
        <authorList>
            <person name="Spergser J."/>
            <person name="Busse H.-J."/>
        </authorList>
    </citation>
    <scope>NUCLEOTIDE SEQUENCE</scope>
    <source>
        <strain evidence="12">32A</strain>
    </source>
</reference>
<dbReference type="RefSeq" id="WP_211631560.1">
    <property type="nucleotide sequence ID" value="NZ_CP073100.1"/>
</dbReference>
<dbReference type="PRINTS" id="PR01853">
    <property type="entry name" value="YAJCTRNLCASE"/>
</dbReference>
<keyword evidence="5" id="KW-1003">Cell membrane</keyword>
<keyword evidence="4" id="KW-0813">Transport</keyword>
<dbReference type="InterPro" id="IPR003849">
    <property type="entry name" value="Preprotein_translocase_YajC"/>
</dbReference>
<sequence length="111" mass="12187">MTLLTAFVSFLAADAPASGQNPLGSAWIMPVVILVMMYFLLIRPQQQQRKEQQARIASLQPGAKVVTTAGIYAIVHSVKEQTVVLKVAEGTMVEFDKQAVARIFPKDTDKK</sequence>
<dbReference type="Pfam" id="PF02699">
    <property type="entry name" value="YajC"/>
    <property type="match status" value="1"/>
</dbReference>
<dbReference type="NCBIfam" id="TIGR00739">
    <property type="entry name" value="yajC"/>
    <property type="match status" value="1"/>
</dbReference>
<dbReference type="GO" id="GO:0015031">
    <property type="term" value="P:protein transport"/>
    <property type="evidence" value="ECO:0007669"/>
    <property type="project" value="UniProtKB-KW"/>
</dbReference>
<evidence type="ECO:0000256" key="7">
    <source>
        <dbReference type="ARBA" id="ARBA00022927"/>
    </source>
</evidence>
<comment type="subcellular location">
    <subcellularLocation>
        <location evidence="1">Cell membrane</location>
        <topology evidence="1">Single-pass membrane protein</topology>
    </subcellularLocation>
</comment>
<protein>
    <recommendedName>
        <fullName evidence="3">Sec translocon accessory complex subunit YajC</fullName>
    </recommendedName>
</protein>
<keyword evidence="8 11" id="KW-1133">Transmembrane helix</keyword>
<gene>
    <name evidence="12" type="primary">yajC</name>
    <name evidence="12" type="ORF">KBB96_00650</name>
</gene>
<evidence type="ECO:0000256" key="4">
    <source>
        <dbReference type="ARBA" id="ARBA00022448"/>
    </source>
</evidence>
<keyword evidence="10 11" id="KW-0472">Membrane</keyword>
<evidence type="ECO:0000256" key="5">
    <source>
        <dbReference type="ARBA" id="ARBA00022475"/>
    </source>
</evidence>
<evidence type="ECO:0000256" key="6">
    <source>
        <dbReference type="ARBA" id="ARBA00022692"/>
    </source>
</evidence>
<keyword evidence="7" id="KW-0653">Protein transport</keyword>
<proteinExistence type="inferred from homology"/>
<feature type="transmembrane region" description="Helical" evidence="11">
    <location>
        <begin position="27"/>
        <end position="43"/>
    </location>
</feature>
<evidence type="ECO:0000256" key="1">
    <source>
        <dbReference type="ARBA" id="ARBA00004162"/>
    </source>
</evidence>
<organism evidence="12 13">
    <name type="scientific">Luteolibacter ambystomatis</name>
    <dbReference type="NCBI Taxonomy" id="2824561"/>
    <lineage>
        <taxon>Bacteria</taxon>
        <taxon>Pseudomonadati</taxon>
        <taxon>Verrucomicrobiota</taxon>
        <taxon>Verrucomicrobiia</taxon>
        <taxon>Verrucomicrobiales</taxon>
        <taxon>Verrucomicrobiaceae</taxon>
        <taxon>Luteolibacter</taxon>
    </lineage>
</organism>
<evidence type="ECO:0000256" key="9">
    <source>
        <dbReference type="ARBA" id="ARBA00023010"/>
    </source>
</evidence>
<evidence type="ECO:0000256" key="3">
    <source>
        <dbReference type="ARBA" id="ARBA00014962"/>
    </source>
</evidence>
<dbReference type="EMBL" id="CP073100">
    <property type="protein sequence ID" value="QUE51421.1"/>
    <property type="molecule type" value="Genomic_DNA"/>
</dbReference>
<evidence type="ECO:0000256" key="11">
    <source>
        <dbReference type="SAM" id="Phobius"/>
    </source>
</evidence>
<keyword evidence="9" id="KW-0811">Translocation</keyword>
<dbReference type="KEGG" id="lamb:KBB96_00650"/>
<dbReference type="Proteomes" id="UP000676169">
    <property type="component" value="Chromosome"/>
</dbReference>
<dbReference type="PANTHER" id="PTHR33909:SF1">
    <property type="entry name" value="SEC TRANSLOCON ACCESSORY COMPLEX SUBUNIT YAJC"/>
    <property type="match status" value="1"/>
</dbReference>
<dbReference type="SMART" id="SM01323">
    <property type="entry name" value="YajC"/>
    <property type="match status" value="1"/>
</dbReference>
<evidence type="ECO:0000313" key="12">
    <source>
        <dbReference type="EMBL" id="QUE51421.1"/>
    </source>
</evidence>
<name>A0A975IZF7_9BACT</name>